<dbReference type="FunCoup" id="B3RIS1">
    <property type="interactions" value="2380"/>
</dbReference>
<feature type="region of interest" description="Disordered" evidence="6">
    <location>
        <begin position="388"/>
        <end position="408"/>
    </location>
</feature>
<dbReference type="PANTHER" id="PTHR46426:SF1">
    <property type="entry name" value="PROTEIN DISULFIDE-ISOMERASE TMX3"/>
    <property type="match status" value="1"/>
</dbReference>
<evidence type="ECO:0000313" key="11">
    <source>
        <dbReference type="Proteomes" id="UP000009022"/>
    </source>
</evidence>
<feature type="signal peptide" evidence="8">
    <location>
        <begin position="1"/>
        <end position="18"/>
    </location>
</feature>
<evidence type="ECO:0000256" key="2">
    <source>
        <dbReference type="ARBA" id="ARBA00022692"/>
    </source>
</evidence>
<dbReference type="GO" id="GO:0005783">
    <property type="term" value="C:endoplasmic reticulum"/>
    <property type="evidence" value="ECO:0000318"/>
    <property type="project" value="GO_Central"/>
</dbReference>
<name>B3RIS1_TRIAD</name>
<dbReference type="HOGENOM" id="CLU_040429_0_0_1"/>
<dbReference type="RefSeq" id="XP_002108232.1">
    <property type="nucleotide sequence ID" value="XM_002108196.1"/>
</dbReference>
<evidence type="ECO:0000256" key="6">
    <source>
        <dbReference type="SAM" id="MobiDB-lite"/>
    </source>
</evidence>
<feature type="transmembrane region" description="Helical" evidence="7">
    <location>
        <begin position="361"/>
        <end position="379"/>
    </location>
</feature>
<dbReference type="OrthoDB" id="74910at2759"/>
<dbReference type="Proteomes" id="UP000009022">
    <property type="component" value="Unassembled WGS sequence"/>
</dbReference>
<dbReference type="Gene3D" id="3.40.30.10">
    <property type="entry name" value="Glutaredoxin"/>
    <property type="match status" value="1"/>
</dbReference>
<feature type="domain" description="Thioredoxin" evidence="9">
    <location>
        <begin position="1"/>
        <end position="122"/>
    </location>
</feature>
<evidence type="ECO:0000256" key="8">
    <source>
        <dbReference type="SAM" id="SignalP"/>
    </source>
</evidence>
<dbReference type="InterPro" id="IPR052250">
    <property type="entry name" value="PDI_TMX3"/>
</dbReference>
<feature type="chain" id="PRO_5002798158" description="Thioredoxin domain-containing protein" evidence="8">
    <location>
        <begin position="19"/>
        <end position="408"/>
    </location>
</feature>
<keyword evidence="8" id="KW-0732">Signal</keyword>
<proteinExistence type="predicted"/>
<comment type="function">
    <text evidence="5">Probable disulfide isomerase, which participates in the folding of proteins containing disulfide bonds. May act as a dithiol oxidase. Acts as a regulator of endoplasmic reticulum-mitochondria contact sites via its ability to regulate redox signals.</text>
</comment>
<organism evidence="10 11">
    <name type="scientific">Trichoplax adhaerens</name>
    <name type="common">Trichoplax reptans</name>
    <dbReference type="NCBI Taxonomy" id="10228"/>
    <lineage>
        <taxon>Eukaryota</taxon>
        <taxon>Metazoa</taxon>
        <taxon>Placozoa</taxon>
        <taxon>Uniplacotomia</taxon>
        <taxon>Trichoplacea</taxon>
        <taxon>Trichoplacidae</taxon>
        <taxon>Trichoplax</taxon>
    </lineage>
</organism>
<dbReference type="OMA" id="GIEMRNM"/>
<keyword evidence="2 7" id="KW-0812">Transmembrane</keyword>
<dbReference type="CTD" id="6750187"/>
<dbReference type="Pfam" id="PF00085">
    <property type="entry name" value="Thioredoxin"/>
    <property type="match status" value="1"/>
</dbReference>
<dbReference type="PROSITE" id="PS00194">
    <property type="entry name" value="THIOREDOXIN_1"/>
    <property type="match status" value="1"/>
</dbReference>
<dbReference type="SUPFAM" id="SSF52833">
    <property type="entry name" value="Thioredoxin-like"/>
    <property type="match status" value="1"/>
</dbReference>
<evidence type="ECO:0000256" key="5">
    <source>
        <dbReference type="ARBA" id="ARBA00045246"/>
    </source>
</evidence>
<dbReference type="InterPro" id="IPR036249">
    <property type="entry name" value="Thioredoxin-like_sf"/>
</dbReference>
<dbReference type="PROSITE" id="PS51352">
    <property type="entry name" value="THIOREDOXIN_2"/>
    <property type="match status" value="1"/>
</dbReference>
<dbReference type="AlphaFoldDB" id="B3RIS1"/>
<evidence type="ECO:0000259" key="9">
    <source>
        <dbReference type="PROSITE" id="PS51352"/>
    </source>
</evidence>
<dbReference type="STRING" id="10228.B3RIS1"/>
<dbReference type="EMBL" id="DS985241">
    <property type="protein sequence ID" value="EDV29030.1"/>
    <property type="molecule type" value="Genomic_DNA"/>
</dbReference>
<dbReference type="GeneID" id="6750187"/>
<keyword evidence="11" id="KW-1185">Reference proteome</keyword>
<dbReference type="PRINTS" id="PR00421">
    <property type="entry name" value="THIOREDOXIN"/>
</dbReference>
<dbReference type="InterPro" id="IPR017937">
    <property type="entry name" value="Thioredoxin_CS"/>
</dbReference>
<reference evidence="10 11" key="1">
    <citation type="journal article" date="2008" name="Nature">
        <title>The Trichoplax genome and the nature of placozoans.</title>
        <authorList>
            <person name="Srivastava M."/>
            <person name="Begovic E."/>
            <person name="Chapman J."/>
            <person name="Putnam N.H."/>
            <person name="Hellsten U."/>
            <person name="Kawashima T."/>
            <person name="Kuo A."/>
            <person name="Mitros T."/>
            <person name="Salamov A."/>
            <person name="Carpenter M.L."/>
            <person name="Signorovitch A.Y."/>
            <person name="Moreno M.A."/>
            <person name="Kamm K."/>
            <person name="Grimwood J."/>
            <person name="Schmutz J."/>
            <person name="Shapiro H."/>
            <person name="Grigoriev I.V."/>
            <person name="Buss L.W."/>
            <person name="Schierwater B."/>
            <person name="Dellaporta S.L."/>
            <person name="Rokhsar D.S."/>
        </authorList>
    </citation>
    <scope>NUCLEOTIDE SEQUENCE [LARGE SCALE GENOMIC DNA]</scope>
    <source>
        <strain evidence="10 11">Grell-BS-1999</strain>
    </source>
</reference>
<dbReference type="InParanoid" id="B3RIS1"/>
<evidence type="ECO:0000256" key="3">
    <source>
        <dbReference type="ARBA" id="ARBA00022989"/>
    </source>
</evidence>
<keyword evidence="3 7" id="KW-1133">Transmembrane helix</keyword>
<keyword evidence="4 7" id="KW-0472">Membrane</keyword>
<evidence type="ECO:0000256" key="4">
    <source>
        <dbReference type="ARBA" id="ARBA00023136"/>
    </source>
</evidence>
<protein>
    <recommendedName>
        <fullName evidence="9">Thioredoxin domain-containing protein</fullName>
    </recommendedName>
</protein>
<evidence type="ECO:0000313" key="10">
    <source>
        <dbReference type="EMBL" id="EDV29030.1"/>
    </source>
</evidence>
<evidence type="ECO:0000256" key="7">
    <source>
        <dbReference type="SAM" id="Phobius"/>
    </source>
</evidence>
<dbReference type="PANTHER" id="PTHR46426">
    <property type="entry name" value="PROTEIN DISULFIDE-ISOMERASE TMX3"/>
    <property type="match status" value="1"/>
</dbReference>
<comment type="subcellular location">
    <subcellularLocation>
        <location evidence="1">Endoplasmic reticulum membrane</location>
        <topology evidence="1">Single-pass membrane protein</topology>
    </subcellularLocation>
</comment>
<accession>B3RIS1</accession>
<dbReference type="KEGG" id="tad:TRIADDRAFT_63562"/>
<dbReference type="eggNOG" id="KOG4277">
    <property type="taxonomic scope" value="Eukaryota"/>
</dbReference>
<dbReference type="PhylomeDB" id="B3RIS1"/>
<evidence type="ECO:0000256" key="1">
    <source>
        <dbReference type="ARBA" id="ARBA00004389"/>
    </source>
</evidence>
<sequence>MSSATFVFIAWLITQVNCHAIELDENFHSLRDDGNWLVMFYAPWCGHCQRLHPTWDDVSRELSETEIKVGKLDATKYSDLAQELGIKGFPTIKFFKDSNSSFDHYGGRTTDAIIGFARRAQGPSLRTLHSPGHYKDAKRKHKLEVFFLLVTDNSDNEDGKLVMEKYKNISDEKVLEGYFYTGNSRIIPDDIKTKIQNYPQLIVYKDSSQYLYEGDLESMWKWINEERFLFFPKVDEISFYETTTSGKLVVLLAIDEDYDNYKEHLKLSNIARLVAWEKREKYHNYIALPFLLVYNASDGIYYLPDQAPLSMTKESFASFLEKVIAKEDIVGYGGYSFIQKVHRVIWNIYSTVKDIWDAQPILALVFFLLPTLLICFVCYNMCTMEESDEGTDEFEDEERVEGEEDKLR</sequence>
<gene>
    <name evidence="10" type="ORF">TRIADDRAFT_63562</name>
</gene>
<dbReference type="GO" id="GO:0005789">
    <property type="term" value="C:endoplasmic reticulum membrane"/>
    <property type="evidence" value="ECO:0007669"/>
    <property type="project" value="UniProtKB-SubCell"/>
</dbReference>
<dbReference type="InterPro" id="IPR013766">
    <property type="entry name" value="Thioredoxin_domain"/>
</dbReference>